<accession>A0A6C0AV80</accession>
<name>A0A6C0AV80_9ZZZZ</name>
<reference evidence="2" key="1">
    <citation type="journal article" date="2020" name="Nature">
        <title>Giant virus diversity and host interactions through global metagenomics.</title>
        <authorList>
            <person name="Schulz F."/>
            <person name="Roux S."/>
            <person name="Paez-Espino D."/>
            <person name="Jungbluth S."/>
            <person name="Walsh D.A."/>
            <person name="Denef V.J."/>
            <person name="McMahon K.D."/>
            <person name="Konstantinidis K.T."/>
            <person name="Eloe-Fadrosh E.A."/>
            <person name="Kyrpides N.C."/>
            <person name="Woyke T."/>
        </authorList>
    </citation>
    <scope>NUCLEOTIDE SEQUENCE</scope>
    <source>
        <strain evidence="2">GVMAG-S-ERX555943-30</strain>
    </source>
</reference>
<keyword evidence="1" id="KW-1133">Transmembrane helix</keyword>
<protein>
    <submittedName>
        <fullName evidence="2">Uncharacterized protein</fullName>
    </submittedName>
</protein>
<keyword evidence="1" id="KW-0472">Membrane</keyword>
<feature type="transmembrane region" description="Helical" evidence="1">
    <location>
        <begin position="12"/>
        <end position="32"/>
    </location>
</feature>
<dbReference type="EMBL" id="MN738751">
    <property type="protein sequence ID" value="QHS83270.1"/>
    <property type="molecule type" value="Genomic_DNA"/>
</dbReference>
<evidence type="ECO:0000256" key="1">
    <source>
        <dbReference type="SAM" id="Phobius"/>
    </source>
</evidence>
<dbReference type="InterPro" id="IPR043929">
    <property type="entry name" value="DUF5755"/>
</dbReference>
<dbReference type="AlphaFoldDB" id="A0A6C0AV80"/>
<proteinExistence type="predicted"/>
<dbReference type="Pfam" id="PF19059">
    <property type="entry name" value="DUF5755"/>
    <property type="match status" value="1"/>
</dbReference>
<keyword evidence="1" id="KW-0812">Transmembrane</keyword>
<organism evidence="2">
    <name type="scientific">viral metagenome</name>
    <dbReference type="NCBI Taxonomy" id="1070528"/>
    <lineage>
        <taxon>unclassified sequences</taxon>
        <taxon>metagenomes</taxon>
        <taxon>organismal metagenomes</taxon>
    </lineage>
</organism>
<sequence length="211" mass="23989">MPKKCPPGIICIENMTLVFLFIILALIGYILYNYQNSMIQKAQHEMQVSIPPTDVHHHHHQQQQHNLLGISTRLDPLNDPYSPPLKQNGYYHTPDSGDIRGIPVNIETRGLNMEYQQVGILTKQGGMNENLIVPLMGRRLMSGRDNWQYYTISNTGQVNTKLPISVNGKSCSGEYGCDEIYNGTNVYVEGYNDTFLATIYENGTFKYIPYL</sequence>
<evidence type="ECO:0000313" key="2">
    <source>
        <dbReference type="EMBL" id="QHS83270.1"/>
    </source>
</evidence>